<evidence type="ECO:0000256" key="4">
    <source>
        <dbReference type="ARBA" id="ARBA00023125"/>
    </source>
</evidence>
<reference evidence="12 13" key="1">
    <citation type="submission" date="2019-08" db="EMBL/GenBank/DDBJ databases">
        <title>Deep-cultivation of Planctomycetes and their phenomic and genomic characterization uncovers novel biology.</title>
        <authorList>
            <person name="Wiegand S."/>
            <person name="Jogler M."/>
            <person name="Boedeker C."/>
            <person name="Pinto D."/>
            <person name="Vollmers J."/>
            <person name="Rivas-Marin E."/>
            <person name="Kohn T."/>
            <person name="Peeters S.H."/>
            <person name="Heuer A."/>
            <person name="Rast P."/>
            <person name="Oberbeckmann S."/>
            <person name="Bunk B."/>
            <person name="Jeske O."/>
            <person name="Meyerdierks A."/>
            <person name="Storesund J.E."/>
            <person name="Kallscheuer N."/>
            <person name="Luecker S."/>
            <person name="Lage O.M."/>
            <person name="Pohl T."/>
            <person name="Merkel B.J."/>
            <person name="Hornburger P."/>
            <person name="Mueller R.-W."/>
            <person name="Bruemmer F."/>
            <person name="Labrenz M."/>
            <person name="Spormann A.M."/>
            <person name="Op den Camp H."/>
            <person name="Overmann J."/>
            <person name="Amann R."/>
            <person name="Jetten M.S.M."/>
            <person name="Mascher T."/>
            <person name="Medema M.H."/>
            <person name="Devos D.P."/>
            <person name="Kaster A.-K."/>
            <person name="Ovreas L."/>
            <person name="Rohde M."/>
            <person name="Galperin M.Y."/>
            <person name="Jogler C."/>
        </authorList>
    </citation>
    <scope>NUCLEOTIDE SEQUENCE [LARGE SCALE GENOMIC DNA]</scope>
    <source>
        <strain evidence="12 13">FC18</strain>
    </source>
</reference>
<accession>A0A5B9PAD7</accession>
<gene>
    <name evidence="8 12" type="primary">greA</name>
    <name evidence="12" type="ORF">MFFC18_17830</name>
</gene>
<dbReference type="Pfam" id="PF03449">
    <property type="entry name" value="GreA_GreB_N"/>
    <property type="match status" value="1"/>
</dbReference>
<dbReference type="GO" id="GO:0003746">
    <property type="term" value="F:translation elongation factor activity"/>
    <property type="evidence" value="ECO:0007669"/>
    <property type="project" value="UniProtKB-KW"/>
</dbReference>
<evidence type="ECO:0000256" key="2">
    <source>
        <dbReference type="ARBA" id="ARBA00013729"/>
    </source>
</evidence>
<dbReference type="InterPro" id="IPR022691">
    <property type="entry name" value="Tscrpt_elong_fac_GreA/B_N"/>
</dbReference>
<evidence type="ECO:0000256" key="8">
    <source>
        <dbReference type="HAMAP-Rule" id="MF_00105"/>
    </source>
</evidence>
<dbReference type="InterPro" id="IPR023459">
    <property type="entry name" value="Tscrpt_elong_fac_GreA/B_fam"/>
</dbReference>
<protein>
    <recommendedName>
        <fullName evidence="2 8">Transcription elongation factor GreA</fullName>
    </recommendedName>
    <alternativeName>
        <fullName evidence="7 8">Transcript cleavage factor GreA</fullName>
    </alternativeName>
</protein>
<dbReference type="OrthoDB" id="9808774at2"/>
<evidence type="ECO:0000313" key="13">
    <source>
        <dbReference type="Proteomes" id="UP000322214"/>
    </source>
</evidence>
<dbReference type="Gene3D" id="3.10.50.30">
    <property type="entry name" value="Transcription elongation factor, GreA/GreB, C-terminal domain"/>
    <property type="match status" value="1"/>
</dbReference>
<dbReference type="HAMAP" id="MF_00105">
    <property type="entry name" value="GreA_GreB"/>
    <property type="match status" value="1"/>
</dbReference>
<keyword evidence="12" id="KW-0251">Elongation factor</keyword>
<evidence type="ECO:0000256" key="9">
    <source>
        <dbReference type="RuleBase" id="RU000556"/>
    </source>
</evidence>
<feature type="domain" description="Transcription elongation factor GreA/GreB C-terminal" evidence="10">
    <location>
        <begin position="76"/>
        <end position="151"/>
    </location>
</feature>
<organism evidence="12 13">
    <name type="scientific">Mariniblastus fucicola</name>
    <dbReference type="NCBI Taxonomy" id="980251"/>
    <lineage>
        <taxon>Bacteria</taxon>
        <taxon>Pseudomonadati</taxon>
        <taxon>Planctomycetota</taxon>
        <taxon>Planctomycetia</taxon>
        <taxon>Pirellulales</taxon>
        <taxon>Pirellulaceae</taxon>
        <taxon>Mariniblastus</taxon>
    </lineage>
</organism>
<dbReference type="STRING" id="980251.GCA_001642875_03384"/>
<dbReference type="SUPFAM" id="SSF54534">
    <property type="entry name" value="FKBP-like"/>
    <property type="match status" value="1"/>
</dbReference>
<dbReference type="PANTHER" id="PTHR30437">
    <property type="entry name" value="TRANSCRIPTION ELONGATION FACTOR GREA"/>
    <property type="match status" value="1"/>
</dbReference>
<proteinExistence type="inferred from homology"/>
<dbReference type="NCBIfam" id="TIGR01462">
    <property type="entry name" value="greA"/>
    <property type="match status" value="1"/>
</dbReference>
<dbReference type="KEGG" id="mff:MFFC18_17830"/>
<dbReference type="InterPro" id="IPR028624">
    <property type="entry name" value="Tscrpt_elong_fac_GreA/B"/>
</dbReference>
<dbReference type="AlphaFoldDB" id="A0A5B9PAD7"/>
<evidence type="ECO:0000256" key="5">
    <source>
        <dbReference type="ARBA" id="ARBA00023163"/>
    </source>
</evidence>
<evidence type="ECO:0000313" key="12">
    <source>
        <dbReference type="EMBL" id="QEG21922.1"/>
    </source>
</evidence>
<dbReference type="SUPFAM" id="SSF46557">
    <property type="entry name" value="GreA transcript cleavage protein, N-terminal domain"/>
    <property type="match status" value="1"/>
</dbReference>
<feature type="domain" description="Transcription elongation factor GreA/GreB N-terminal" evidence="11">
    <location>
        <begin position="1"/>
        <end position="69"/>
    </location>
</feature>
<dbReference type="InterPro" id="IPR001437">
    <property type="entry name" value="Tscrpt_elong_fac_GreA/B_C"/>
</dbReference>
<dbReference type="Pfam" id="PF01272">
    <property type="entry name" value="GreA_GreB"/>
    <property type="match status" value="1"/>
</dbReference>
<dbReference type="InterPro" id="IPR006359">
    <property type="entry name" value="Tscrpt_elong_fac_GreA"/>
</dbReference>
<evidence type="ECO:0000256" key="6">
    <source>
        <dbReference type="ARBA" id="ARBA00024916"/>
    </source>
</evidence>
<dbReference type="PIRSF" id="PIRSF006092">
    <property type="entry name" value="GreA_GreB"/>
    <property type="match status" value="1"/>
</dbReference>
<dbReference type="GO" id="GO:0070063">
    <property type="term" value="F:RNA polymerase binding"/>
    <property type="evidence" value="ECO:0007669"/>
    <property type="project" value="InterPro"/>
</dbReference>
<dbReference type="InterPro" id="IPR018151">
    <property type="entry name" value="TF_GreA/GreB_CS"/>
</dbReference>
<dbReference type="Proteomes" id="UP000322214">
    <property type="component" value="Chromosome"/>
</dbReference>
<dbReference type="InterPro" id="IPR036805">
    <property type="entry name" value="Tscrpt_elong_fac_GreA/B_N_sf"/>
</dbReference>
<evidence type="ECO:0000256" key="7">
    <source>
        <dbReference type="ARBA" id="ARBA00030776"/>
    </source>
</evidence>
<sequence length="153" mass="17197">MTQEAYNEKQKEVEHLENVVMPEIASAIALAREEGDLKENAEYHAQREKQGMMQARINQFRDRLARAQIVDPADVPHDIVAFGAKVTVLDVDIDDEEIITLVGDGDEDYDQGRYLITSPIGRGLLGKKVGELAEIDVPKGNLTFKVLKIEYEM</sequence>
<evidence type="ECO:0000256" key="1">
    <source>
        <dbReference type="ARBA" id="ARBA00008213"/>
    </source>
</evidence>
<keyword evidence="13" id="KW-1185">Reference proteome</keyword>
<comment type="function">
    <text evidence="6 8 9">Necessary for efficient RNA polymerase transcription elongation past template-encoded arresting sites. The arresting sites in DNA have the property of trapping a certain fraction of elongating RNA polymerases that pass through, resulting in locked ternary complexes. Cleavage of the nascent transcript by cleavage factors such as GreA or GreB allows the resumption of elongation from the new 3'terminus. GreA releases sequences of 2 to 3 nucleotides.</text>
</comment>
<dbReference type="PROSITE" id="PS00829">
    <property type="entry name" value="GREAB_1"/>
    <property type="match status" value="1"/>
</dbReference>
<comment type="similarity">
    <text evidence="1 8 9">Belongs to the GreA/GreB family.</text>
</comment>
<evidence type="ECO:0000259" key="11">
    <source>
        <dbReference type="Pfam" id="PF03449"/>
    </source>
</evidence>
<dbReference type="GO" id="GO:0032784">
    <property type="term" value="P:regulation of DNA-templated transcription elongation"/>
    <property type="evidence" value="ECO:0007669"/>
    <property type="project" value="UniProtKB-UniRule"/>
</dbReference>
<dbReference type="GO" id="GO:0006354">
    <property type="term" value="P:DNA-templated transcription elongation"/>
    <property type="evidence" value="ECO:0007669"/>
    <property type="project" value="TreeGrafter"/>
</dbReference>
<keyword evidence="3 8" id="KW-0805">Transcription regulation</keyword>
<keyword evidence="12" id="KW-0648">Protein biosynthesis</keyword>
<evidence type="ECO:0000259" key="10">
    <source>
        <dbReference type="Pfam" id="PF01272"/>
    </source>
</evidence>
<evidence type="ECO:0000256" key="3">
    <source>
        <dbReference type="ARBA" id="ARBA00023015"/>
    </source>
</evidence>
<name>A0A5B9PAD7_9BACT</name>
<dbReference type="InterPro" id="IPR036953">
    <property type="entry name" value="GreA/GreB_C_sf"/>
</dbReference>
<dbReference type="GO" id="GO:0003677">
    <property type="term" value="F:DNA binding"/>
    <property type="evidence" value="ECO:0007669"/>
    <property type="project" value="UniProtKB-UniRule"/>
</dbReference>
<keyword evidence="4 8" id="KW-0238">DNA-binding</keyword>
<dbReference type="EMBL" id="CP042912">
    <property type="protein sequence ID" value="QEG21922.1"/>
    <property type="molecule type" value="Genomic_DNA"/>
</dbReference>
<dbReference type="PANTHER" id="PTHR30437:SF4">
    <property type="entry name" value="TRANSCRIPTION ELONGATION FACTOR GREA"/>
    <property type="match status" value="1"/>
</dbReference>
<dbReference type="FunFam" id="1.10.287.180:FF:000001">
    <property type="entry name" value="Transcription elongation factor GreA"/>
    <property type="match status" value="1"/>
</dbReference>
<dbReference type="RefSeq" id="WP_075085589.1">
    <property type="nucleotide sequence ID" value="NZ_CP042912.1"/>
</dbReference>
<dbReference type="Gene3D" id="1.10.287.180">
    <property type="entry name" value="Transcription elongation factor, GreA/GreB, N-terminal domain"/>
    <property type="match status" value="1"/>
</dbReference>
<keyword evidence="5 8" id="KW-0804">Transcription</keyword>